<evidence type="ECO:0000256" key="1">
    <source>
        <dbReference type="SAM" id="MobiDB-lite"/>
    </source>
</evidence>
<dbReference type="InParanoid" id="A0A804R8E5"/>
<dbReference type="AlphaFoldDB" id="A0A804R8E5"/>
<feature type="region of interest" description="Disordered" evidence="1">
    <location>
        <begin position="1"/>
        <end position="87"/>
    </location>
</feature>
<reference evidence="3" key="1">
    <citation type="journal article" date="2009" name="Science">
        <title>The B73 maize genome: complexity, diversity, and dynamics.</title>
        <authorList>
            <person name="Schnable P.S."/>
            <person name="Ware D."/>
            <person name="Fulton R.S."/>
            <person name="Stein J.C."/>
            <person name="Wei F."/>
            <person name="Pasternak S."/>
            <person name="Liang C."/>
            <person name="Zhang J."/>
            <person name="Fulton L."/>
            <person name="Graves T.A."/>
            <person name="Minx P."/>
            <person name="Reily A.D."/>
            <person name="Courtney L."/>
            <person name="Kruchowski S.S."/>
            <person name="Tomlinson C."/>
            <person name="Strong C."/>
            <person name="Delehaunty K."/>
            <person name="Fronick C."/>
            <person name="Courtney B."/>
            <person name="Rock S.M."/>
            <person name="Belter E."/>
            <person name="Du F."/>
            <person name="Kim K."/>
            <person name="Abbott R.M."/>
            <person name="Cotton M."/>
            <person name="Levy A."/>
            <person name="Marchetto P."/>
            <person name="Ochoa K."/>
            <person name="Jackson S.M."/>
            <person name="Gillam B."/>
            <person name="Chen W."/>
            <person name="Yan L."/>
            <person name="Higginbotham J."/>
            <person name="Cardenas M."/>
            <person name="Waligorski J."/>
            <person name="Applebaum E."/>
            <person name="Phelps L."/>
            <person name="Falcone J."/>
            <person name="Kanchi K."/>
            <person name="Thane T."/>
            <person name="Scimone A."/>
            <person name="Thane N."/>
            <person name="Henke J."/>
            <person name="Wang T."/>
            <person name="Ruppert J."/>
            <person name="Shah N."/>
            <person name="Rotter K."/>
            <person name="Hodges J."/>
            <person name="Ingenthron E."/>
            <person name="Cordes M."/>
            <person name="Kohlberg S."/>
            <person name="Sgro J."/>
            <person name="Delgado B."/>
            <person name="Mead K."/>
            <person name="Chinwalla A."/>
            <person name="Leonard S."/>
            <person name="Crouse K."/>
            <person name="Collura K."/>
            <person name="Kudrna D."/>
            <person name="Currie J."/>
            <person name="He R."/>
            <person name="Angelova A."/>
            <person name="Rajasekar S."/>
            <person name="Mueller T."/>
            <person name="Lomeli R."/>
            <person name="Scara G."/>
            <person name="Ko A."/>
            <person name="Delaney K."/>
            <person name="Wissotski M."/>
            <person name="Lopez G."/>
            <person name="Campos D."/>
            <person name="Braidotti M."/>
            <person name="Ashley E."/>
            <person name="Golser W."/>
            <person name="Kim H."/>
            <person name="Lee S."/>
            <person name="Lin J."/>
            <person name="Dujmic Z."/>
            <person name="Kim W."/>
            <person name="Talag J."/>
            <person name="Zuccolo A."/>
            <person name="Fan C."/>
            <person name="Sebastian A."/>
            <person name="Kramer M."/>
            <person name="Spiegel L."/>
            <person name="Nascimento L."/>
            <person name="Zutavern T."/>
            <person name="Miller B."/>
            <person name="Ambroise C."/>
            <person name="Muller S."/>
            <person name="Spooner W."/>
            <person name="Narechania A."/>
            <person name="Ren L."/>
            <person name="Wei S."/>
            <person name="Kumari S."/>
            <person name="Faga B."/>
            <person name="Levy M.J."/>
            <person name="McMahan L."/>
            <person name="Van Buren P."/>
            <person name="Vaughn M.W."/>
            <person name="Ying K."/>
            <person name="Yeh C.-T."/>
            <person name="Emrich S.J."/>
            <person name="Jia Y."/>
            <person name="Kalyanaraman A."/>
            <person name="Hsia A.-P."/>
            <person name="Barbazuk W.B."/>
            <person name="Baucom R.S."/>
            <person name="Brutnell T.P."/>
            <person name="Carpita N.C."/>
            <person name="Chaparro C."/>
            <person name="Chia J.-M."/>
            <person name="Deragon J.-M."/>
            <person name="Estill J.C."/>
            <person name="Fu Y."/>
            <person name="Jeddeloh J.A."/>
            <person name="Han Y."/>
            <person name="Lee H."/>
            <person name="Li P."/>
            <person name="Lisch D.R."/>
            <person name="Liu S."/>
            <person name="Liu Z."/>
            <person name="Nagel D.H."/>
            <person name="McCann M.C."/>
            <person name="SanMiguel P."/>
            <person name="Myers A.M."/>
            <person name="Nettleton D."/>
            <person name="Nguyen J."/>
            <person name="Penning B.W."/>
            <person name="Ponnala L."/>
            <person name="Schneider K.L."/>
            <person name="Schwartz D.C."/>
            <person name="Sharma A."/>
            <person name="Soderlund C."/>
            <person name="Springer N.M."/>
            <person name="Sun Q."/>
            <person name="Wang H."/>
            <person name="Waterman M."/>
            <person name="Westerman R."/>
            <person name="Wolfgruber T.K."/>
            <person name="Yang L."/>
            <person name="Yu Y."/>
            <person name="Zhang L."/>
            <person name="Zhou S."/>
            <person name="Zhu Q."/>
            <person name="Bennetzen J.L."/>
            <person name="Dawe R.K."/>
            <person name="Jiang J."/>
            <person name="Jiang N."/>
            <person name="Presting G.G."/>
            <person name="Wessler S.R."/>
            <person name="Aluru S."/>
            <person name="Martienssen R.A."/>
            <person name="Clifton S.W."/>
            <person name="McCombie W.R."/>
            <person name="Wing R.A."/>
            <person name="Wilson R.K."/>
        </authorList>
    </citation>
    <scope>NUCLEOTIDE SEQUENCE [LARGE SCALE GENOMIC DNA]</scope>
    <source>
        <strain evidence="3">cv. B73</strain>
    </source>
</reference>
<dbReference type="EnsemblPlants" id="Zm00001eb397850_T001">
    <property type="protein sequence ID" value="Zm00001eb397850_P001"/>
    <property type="gene ID" value="Zm00001eb397850"/>
</dbReference>
<evidence type="ECO:0000313" key="3">
    <source>
        <dbReference type="Proteomes" id="UP000007305"/>
    </source>
</evidence>
<evidence type="ECO:0000313" key="2">
    <source>
        <dbReference type="EnsemblPlants" id="Zm00001eb397850_P001"/>
    </source>
</evidence>
<reference evidence="2" key="3">
    <citation type="submission" date="2021-05" db="UniProtKB">
        <authorList>
            <consortium name="EnsemblPlants"/>
        </authorList>
    </citation>
    <scope>IDENTIFICATION</scope>
    <source>
        <strain evidence="2">cv. B73</strain>
    </source>
</reference>
<proteinExistence type="predicted"/>
<protein>
    <submittedName>
        <fullName evidence="2">Uncharacterized protein</fullName>
    </submittedName>
</protein>
<sequence length="110" mass="12365">EKETNGTPFTKNRAVHSRVREQKTDDNDRDGARIGGHHSPDFEHRLSKSVRSPNNEERNSTLDSSFKNSGKPIPSQGSIDTSGDEEGSHARYCMILFSVLQWQGRPEETP</sequence>
<name>A0A804R8E5_MAIZE</name>
<dbReference type="Gramene" id="Zm00001eb397850_T001">
    <property type="protein sequence ID" value="Zm00001eb397850_P001"/>
    <property type="gene ID" value="Zm00001eb397850"/>
</dbReference>
<accession>A0A804R8E5</accession>
<organism evidence="2 3">
    <name type="scientific">Zea mays</name>
    <name type="common">Maize</name>
    <dbReference type="NCBI Taxonomy" id="4577"/>
    <lineage>
        <taxon>Eukaryota</taxon>
        <taxon>Viridiplantae</taxon>
        <taxon>Streptophyta</taxon>
        <taxon>Embryophyta</taxon>
        <taxon>Tracheophyta</taxon>
        <taxon>Spermatophyta</taxon>
        <taxon>Magnoliopsida</taxon>
        <taxon>Liliopsida</taxon>
        <taxon>Poales</taxon>
        <taxon>Poaceae</taxon>
        <taxon>PACMAD clade</taxon>
        <taxon>Panicoideae</taxon>
        <taxon>Andropogonodae</taxon>
        <taxon>Andropogoneae</taxon>
        <taxon>Tripsacinae</taxon>
        <taxon>Zea</taxon>
    </lineage>
</organism>
<dbReference type="Proteomes" id="UP000007305">
    <property type="component" value="Chromosome 9"/>
</dbReference>
<feature type="compositionally biased region" description="Basic and acidic residues" evidence="1">
    <location>
        <begin position="18"/>
        <end position="46"/>
    </location>
</feature>
<feature type="compositionally biased region" description="Polar residues" evidence="1">
    <location>
        <begin position="1"/>
        <end position="10"/>
    </location>
</feature>
<keyword evidence="3" id="KW-1185">Reference proteome</keyword>
<reference evidence="2" key="2">
    <citation type="submission" date="2019-07" db="EMBL/GenBank/DDBJ databases">
        <authorList>
            <person name="Seetharam A."/>
            <person name="Woodhouse M."/>
            <person name="Cannon E."/>
        </authorList>
    </citation>
    <scope>NUCLEOTIDE SEQUENCE [LARGE SCALE GENOMIC DNA]</scope>
    <source>
        <strain evidence="2">cv. B73</strain>
    </source>
</reference>